<comment type="subcellular location">
    <subcellularLocation>
        <location evidence="2">Secreted</location>
    </subcellularLocation>
</comment>
<evidence type="ECO:0000256" key="4">
    <source>
        <dbReference type="ARBA" id="ARBA00012437"/>
    </source>
</evidence>
<evidence type="ECO:0000256" key="8">
    <source>
        <dbReference type="SAM" id="SignalP"/>
    </source>
</evidence>
<dbReference type="InterPro" id="IPR029413">
    <property type="entry name" value="RG-lyase_II"/>
</dbReference>
<dbReference type="GO" id="GO:0005576">
    <property type="term" value="C:extracellular region"/>
    <property type="evidence" value="ECO:0007669"/>
    <property type="project" value="UniProtKB-SubCell"/>
</dbReference>
<dbReference type="Proteomes" id="UP000197138">
    <property type="component" value="Unassembled WGS sequence"/>
</dbReference>
<reference evidence="12" key="1">
    <citation type="journal article" date="2017" name="Plant J.">
        <title>The pomegranate (Punica granatum L.) genome and the genomics of punicalagin biosynthesis.</title>
        <authorList>
            <person name="Qin G."/>
            <person name="Xu C."/>
            <person name="Ming R."/>
            <person name="Tang H."/>
            <person name="Guyot R."/>
            <person name="Kramer E.M."/>
            <person name="Hu Y."/>
            <person name="Yi X."/>
            <person name="Qi Y."/>
            <person name="Xu X."/>
            <person name="Gao Z."/>
            <person name="Pan H."/>
            <person name="Jian J."/>
            <person name="Tian Y."/>
            <person name="Yue Z."/>
            <person name="Xu Y."/>
        </authorList>
    </citation>
    <scope>NUCLEOTIDE SEQUENCE [LARGE SCALE GENOMIC DNA]</scope>
    <source>
        <strain evidence="12">cv. Dabenzi</strain>
    </source>
</reference>
<reference evidence="13" key="3">
    <citation type="journal article" date="2020" name="Plant Biotechnol. J.">
        <title>The pomegranate (Punica granatum L.) draft genome dissects genetic divergence between soft- and hard-seeded cultivars.</title>
        <authorList>
            <person name="Luo X."/>
            <person name="Li H."/>
            <person name="Wu Z."/>
            <person name="Yao W."/>
            <person name="Zhao P."/>
            <person name="Cao D."/>
            <person name="Yu H."/>
            <person name="Li K."/>
            <person name="Poudel K."/>
            <person name="Zhao D."/>
            <person name="Zhang F."/>
            <person name="Xia X."/>
            <person name="Chen L."/>
            <person name="Wang Q."/>
            <person name="Jing D."/>
            <person name="Cao S."/>
        </authorList>
    </citation>
    <scope>NUCLEOTIDE SEQUENCE [LARGE SCALE GENOMIC DNA]</scope>
</reference>
<dbReference type="CDD" id="cd10316">
    <property type="entry name" value="RGL4_M"/>
    <property type="match status" value="1"/>
</dbReference>
<dbReference type="OrthoDB" id="2130367at2759"/>
<sequence length="688" mass="77928">MAAERSCGRRPGFQGGRSLWMVAAVQFLLLLSISARKDISHGNVKGRSSSRTEASTGHPVNLQVTKDLVVMDNGMVQVSLSNPGGYVVAIKYGGMDNLLEAHNKANDRGYLDVVWNWPEESSKIERVAGTKFSIITQTQDIVEISFLRTWEKSSAAYVSPFIIDQRYIMRRGISGFYYYTIFEHQKQWPAFRIDQARVVFKTNGEQFQFMAISDYKQRVMPTPDDRTTGKPLAYPEAVLLTHPSNPDLKGEVDDKYQYSSESQDTRVHGWISKDPVVGFWMISTSDEFRSGGPVKQELTSHVGPTTINTFMSTHYVGREMETYFADGEPWKKVFGPFLVYLNSDPHQGNYSALWEDAKRQMLIDAESWPYNFTQSEDFPPSSQRGTVTGQLLIRDRYISKKDLWADSAYVGLAAPGEAGSWQTETKGYQFWARADTSGSFTITNVRAGAYNLYAWVPGTVGDYKYETTVTVTPGSLIKLGSLVYESPRSGPTLWEIGYPDRTAAEFHVPNPSPLLLNKLYVNLKPDWFRQYGLWERYGELYPEDDLVFTVGTSKYQKDWFFAHVTRNKGNSTFEPTTWQVKFELRDVSPKETYTLQLALASATFSEIQVRFNDPKMGKPLFTTMLIGSDNAIARHGIHGVHHFYSIQVPGSYLQKGSNTLYLTQARARGLFEGVMYDYLRLEGPPNSL</sequence>
<dbReference type="InterPro" id="IPR051850">
    <property type="entry name" value="Polysacch_Lyase_4"/>
</dbReference>
<dbReference type="EC" id="4.2.2.23" evidence="4"/>
<evidence type="ECO:0000313" key="11">
    <source>
        <dbReference type="EMBL" id="OWM66179.1"/>
    </source>
</evidence>
<reference evidence="11" key="2">
    <citation type="submission" date="2017-06" db="EMBL/GenBank/DDBJ databases">
        <title>The pomegranate genome and the genomics of punicalagin biosynthesis.</title>
        <authorList>
            <person name="Xu C."/>
        </authorList>
    </citation>
    <scope>NUCLEOTIDE SEQUENCE [LARGE SCALE GENOMIC DNA]</scope>
    <source>
        <tissue evidence="11">Fresh leaf</tissue>
    </source>
</reference>
<keyword evidence="5" id="KW-0964">Secreted</keyword>
<dbReference type="SUPFAM" id="SSF74650">
    <property type="entry name" value="Galactose mutarotase-like"/>
    <property type="match status" value="1"/>
</dbReference>
<evidence type="ECO:0000259" key="9">
    <source>
        <dbReference type="Pfam" id="PF14683"/>
    </source>
</evidence>
<dbReference type="FunFam" id="2.60.40.1120:FF:000033">
    <property type="entry name" value="Rhamnogalacturonate lyase B"/>
    <property type="match status" value="1"/>
</dbReference>
<evidence type="ECO:0000313" key="14">
    <source>
        <dbReference type="RefSeq" id="XP_031384810.1"/>
    </source>
</evidence>
<dbReference type="InterPro" id="IPR013784">
    <property type="entry name" value="Carb-bd-like_fold"/>
</dbReference>
<evidence type="ECO:0000256" key="2">
    <source>
        <dbReference type="ARBA" id="ARBA00004613"/>
    </source>
</evidence>
<dbReference type="GO" id="GO:0102210">
    <property type="term" value="F:rhamnogalacturonan endolyase activity"/>
    <property type="evidence" value="ECO:0007669"/>
    <property type="project" value="UniProtKB-EC"/>
</dbReference>
<dbReference type="InterPro" id="IPR008979">
    <property type="entry name" value="Galactose-bd-like_sf"/>
</dbReference>
<dbReference type="Pfam" id="PF14683">
    <property type="entry name" value="CBM-like"/>
    <property type="match status" value="1"/>
</dbReference>
<dbReference type="CDD" id="cd10317">
    <property type="entry name" value="RGL4_C"/>
    <property type="match status" value="1"/>
</dbReference>
<dbReference type="SUPFAM" id="SSF49452">
    <property type="entry name" value="Starch-binding domain-like"/>
    <property type="match status" value="1"/>
</dbReference>
<dbReference type="GO" id="GO:0005975">
    <property type="term" value="P:carbohydrate metabolic process"/>
    <property type="evidence" value="ECO:0007669"/>
    <property type="project" value="InterPro"/>
</dbReference>
<accession>A0A218W0Y0</accession>
<organism evidence="11 12">
    <name type="scientific">Punica granatum</name>
    <name type="common">Pomegranate</name>
    <dbReference type="NCBI Taxonomy" id="22663"/>
    <lineage>
        <taxon>Eukaryota</taxon>
        <taxon>Viridiplantae</taxon>
        <taxon>Streptophyta</taxon>
        <taxon>Embryophyta</taxon>
        <taxon>Tracheophyta</taxon>
        <taxon>Spermatophyta</taxon>
        <taxon>Magnoliopsida</taxon>
        <taxon>eudicotyledons</taxon>
        <taxon>Gunneridae</taxon>
        <taxon>Pentapetalae</taxon>
        <taxon>rosids</taxon>
        <taxon>malvids</taxon>
        <taxon>Myrtales</taxon>
        <taxon>Lythraceae</taxon>
        <taxon>Punica</taxon>
    </lineage>
</organism>
<dbReference type="Gene3D" id="2.60.40.1120">
    <property type="entry name" value="Carboxypeptidase-like, regulatory domain"/>
    <property type="match status" value="1"/>
</dbReference>
<evidence type="ECO:0000256" key="3">
    <source>
        <dbReference type="ARBA" id="ARBA00010418"/>
    </source>
</evidence>
<dbReference type="InterPro" id="IPR010325">
    <property type="entry name" value="Rhamnogal_lyase"/>
</dbReference>
<feature type="domain" description="Rhamnogalacturonan lyase" evidence="9">
    <location>
        <begin position="492"/>
        <end position="681"/>
    </location>
</feature>
<dbReference type="InterPro" id="IPR011013">
    <property type="entry name" value="Gal_mutarotase_sf_dom"/>
</dbReference>
<keyword evidence="13" id="KW-1185">Reference proteome</keyword>
<evidence type="ECO:0000256" key="1">
    <source>
        <dbReference type="ARBA" id="ARBA00001324"/>
    </source>
</evidence>
<gene>
    <name evidence="14" type="primary">LOC116198728</name>
    <name evidence="11" type="ORF">CDL15_Pgr013396</name>
</gene>
<feature type="signal peptide" evidence="8">
    <location>
        <begin position="1"/>
        <end position="35"/>
    </location>
</feature>
<dbReference type="Pfam" id="PF14686">
    <property type="entry name" value="fn3_3"/>
    <property type="match status" value="1"/>
</dbReference>
<dbReference type="PANTHER" id="PTHR32018">
    <property type="entry name" value="RHAMNOGALACTURONATE LYASE FAMILY PROTEIN"/>
    <property type="match status" value="1"/>
</dbReference>
<dbReference type="GO" id="GO:0030246">
    <property type="term" value="F:carbohydrate binding"/>
    <property type="evidence" value="ECO:0007669"/>
    <property type="project" value="InterPro"/>
</dbReference>
<protein>
    <recommendedName>
        <fullName evidence="4">rhamnogalacturonan endolyase</fullName>
        <ecNumber evidence="4">4.2.2.23</ecNumber>
    </recommendedName>
</protein>
<evidence type="ECO:0000256" key="7">
    <source>
        <dbReference type="ARBA" id="ARBA00023239"/>
    </source>
</evidence>
<evidence type="ECO:0000259" key="10">
    <source>
        <dbReference type="Pfam" id="PF14686"/>
    </source>
</evidence>
<comment type="catalytic activity">
    <reaction evidence="1">
        <text>Endotype eliminative cleavage of L-alpha-rhamnopyranosyl-(1-&gt;4)-alpha-D-galactopyranosyluronic acid bonds of rhamnogalacturonan I domains in ramified hairy regions of pectin leaving L-rhamnopyranose at the reducing end and 4-deoxy-4,5-unsaturated D-galactopyranosyluronic acid at the non-reducing end.</text>
        <dbReference type="EC" id="4.2.2.23"/>
    </reaction>
</comment>
<name>A0A218W0Y0_PUNGR</name>
<evidence type="ECO:0000313" key="12">
    <source>
        <dbReference type="Proteomes" id="UP000197138"/>
    </source>
</evidence>
<proteinExistence type="inferred from homology"/>
<dbReference type="Pfam" id="PF06045">
    <property type="entry name" value="Rhamnogal_lyase"/>
    <property type="match status" value="1"/>
</dbReference>
<dbReference type="CDD" id="cd10320">
    <property type="entry name" value="RGL4_N"/>
    <property type="match status" value="1"/>
</dbReference>
<evidence type="ECO:0000256" key="6">
    <source>
        <dbReference type="ARBA" id="ARBA00022729"/>
    </source>
</evidence>
<dbReference type="EMBL" id="MTKT01005554">
    <property type="protein sequence ID" value="OWM66179.1"/>
    <property type="molecule type" value="Genomic_DNA"/>
</dbReference>
<dbReference type="PANTHER" id="PTHR32018:SF6">
    <property type="entry name" value="RHAMNOGALACTURONAN ENDOLYASE"/>
    <property type="match status" value="1"/>
</dbReference>
<evidence type="ECO:0000313" key="13">
    <source>
        <dbReference type="Proteomes" id="UP000515151"/>
    </source>
</evidence>
<dbReference type="GeneID" id="116198728"/>
<feature type="domain" description="Rhamnogalacturonan lyase" evidence="10">
    <location>
        <begin position="406"/>
        <end position="478"/>
    </location>
</feature>
<dbReference type="RefSeq" id="XP_031384810.1">
    <property type="nucleotide sequence ID" value="XM_031528950.1"/>
</dbReference>
<dbReference type="Gene3D" id="2.70.98.10">
    <property type="match status" value="1"/>
</dbReference>
<feature type="chain" id="PRO_5044568859" description="rhamnogalacturonan endolyase" evidence="8">
    <location>
        <begin position="36"/>
        <end position="688"/>
    </location>
</feature>
<dbReference type="InterPro" id="IPR029411">
    <property type="entry name" value="RG-lyase_III"/>
</dbReference>
<reference evidence="14" key="4">
    <citation type="submission" date="2025-04" db="UniProtKB">
        <authorList>
            <consortium name="RefSeq"/>
        </authorList>
    </citation>
    <scope>IDENTIFICATION</scope>
    <source>
        <tissue evidence="14">Leaf</tissue>
    </source>
</reference>
<evidence type="ECO:0000256" key="5">
    <source>
        <dbReference type="ARBA" id="ARBA00022525"/>
    </source>
</evidence>
<dbReference type="Gene3D" id="2.60.120.260">
    <property type="entry name" value="Galactose-binding domain-like"/>
    <property type="match status" value="1"/>
</dbReference>
<keyword evidence="6 8" id="KW-0732">Signal</keyword>
<dbReference type="InterPro" id="IPR014718">
    <property type="entry name" value="GH-type_carb-bd"/>
</dbReference>
<comment type="similarity">
    <text evidence="3">Belongs to the polysaccharide lyase 4 family.</text>
</comment>
<dbReference type="Proteomes" id="UP000515151">
    <property type="component" value="Chromosome 3"/>
</dbReference>
<dbReference type="SUPFAM" id="SSF49785">
    <property type="entry name" value="Galactose-binding domain-like"/>
    <property type="match status" value="1"/>
</dbReference>
<keyword evidence="7" id="KW-0456">Lyase</keyword>
<dbReference type="AlphaFoldDB" id="A0A218W0Y0"/>